<proteinExistence type="inferred from homology"/>
<evidence type="ECO:0000256" key="1">
    <source>
        <dbReference type="ARBA" id="ARBA00004651"/>
    </source>
</evidence>
<sequence length="856" mass="92442">MNIFKLLFDEIRYRKLNFFLMLIGVTVAVSLFVAGASVVHGYHSESLEKYEALQTETSDALAQVEDETRKIMLKMGFNLKILHRDTNMDNFWAEGYSERDMPQEYVDRLANAEQLSLVTHLVATLQRKVTWNDRKVLLMGYLPETPRAHESKKKPMGFDIAPGTAYVGYNLGLDLNEGDPIEILGKQFTVTKVLPESGTVQDITLAVHLDDAQELLDADGKINQILAIGCRCKTALLPEVRKQLEAVLPDTQIYEVGPRALARVEQRALVAKSKQEALETMSASRNEQQQLMETFTGVVTPLVILAAAIWVGLLTLSNVRERRIEIGLLRALGKGSLRIAMLFLGKALILGIVGGAIGFGLGALLARVILVDAMDIAPLHYQIPYTMLTWSLVGAPIVCALASYLPALSAVLQDPAIVLRDAPVVNSPLHSTRSLTLLSIVSVASLAFLVASPAAACPYSIRDSAFIGSENLPSFQLLLITDSTDESLFDSIDTANVAWLSEANVVAEVVPTDSATVRGIRNQLPEEQLSPEGLTAVLVSPQGGARFMGTLQSEDISLDSVMRLVSATVASPLRTKLHNDLLEAWAVLLVVHDKDADAAEQLADRARQAGDRIVGTTTEMDKTVEQPPLVVVLNRQDPEEQVLLWSLGLLGEETASDEPQIAMLTGRGELRGPVLTGDDATDEAIYGLLEMLGRNCTCTTDDAWHTGPVIPLEWTDDMQASVEESLGFDPEDPEAIGAITGVMAGLAGSLGYQEAALEYEETMVAPDSLAAASETEVDTEVISQEAPVPLPNEEAASESEAAKPAESSSETNLVSREPPSVSGGFQLKYMTGIILAGGIAILLAGTFFMLRSSSRG</sequence>
<feature type="transmembrane region" description="Helical" evidence="8">
    <location>
        <begin position="16"/>
        <end position="39"/>
    </location>
</feature>
<reference evidence="11" key="2">
    <citation type="submission" date="2024-04" db="EMBL/GenBank/DDBJ databases">
        <authorList>
            <person name="Chen Y."/>
            <person name="Shah S."/>
            <person name="Dougan E. K."/>
            <person name="Thang M."/>
            <person name="Chan C."/>
        </authorList>
    </citation>
    <scope>NUCLEOTIDE SEQUENCE [LARGE SCALE GENOMIC DNA]</scope>
</reference>
<evidence type="ECO:0000256" key="2">
    <source>
        <dbReference type="ARBA" id="ARBA00022475"/>
    </source>
</evidence>
<gene>
    <name evidence="10" type="ORF">C1SCF055_LOCUS282</name>
</gene>
<feature type="transmembrane region" description="Helical" evidence="8">
    <location>
        <begin position="295"/>
        <end position="316"/>
    </location>
</feature>
<evidence type="ECO:0000256" key="3">
    <source>
        <dbReference type="ARBA" id="ARBA00022692"/>
    </source>
</evidence>
<dbReference type="GO" id="GO:0022857">
    <property type="term" value="F:transmembrane transporter activity"/>
    <property type="evidence" value="ECO:0007669"/>
    <property type="project" value="TreeGrafter"/>
</dbReference>
<keyword evidence="5 8" id="KW-0472">Membrane</keyword>
<dbReference type="PANTHER" id="PTHR30572">
    <property type="entry name" value="MEMBRANE COMPONENT OF TRANSPORTER-RELATED"/>
    <property type="match status" value="1"/>
</dbReference>
<reference evidence="10" key="1">
    <citation type="submission" date="2022-10" db="EMBL/GenBank/DDBJ databases">
        <authorList>
            <person name="Chen Y."/>
            <person name="Dougan E. K."/>
            <person name="Chan C."/>
            <person name="Rhodes N."/>
            <person name="Thang M."/>
        </authorList>
    </citation>
    <scope>NUCLEOTIDE SEQUENCE</scope>
</reference>
<comment type="caution">
    <text evidence="10">The sequence shown here is derived from an EMBL/GenBank/DDBJ whole genome shotgun (WGS) entry which is preliminary data.</text>
</comment>
<dbReference type="InterPro" id="IPR003838">
    <property type="entry name" value="ABC3_permease_C"/>
</dbReference>
<feature type="transmembrane region" description="Helical" evidence="8">
    <location>
        <begin position="434"/>
        <end position="456"/>
    </location>
</feature>
<feature type="region of interest" description="Disordered" evidence="7">
    <location>
        <begin position="785"/>
        <end position="819"/>
    </location>
</feature>
<dbReference type="EMBL" id="CAMXCT020000001">
    <property type="protein sequence ID" value="CAL1125067.1"/>
    <property type="molecule type" value="Genomic_DNA"/>
</dbReference>
<comment type="subcellular location">
    <subcellularLocation>
        <location evidence="1">Cell membrane</location>
        <topology evidence="1">Multi-pass membrane protein</topology>
    </subcellularLocation>
</comment>
<feature type="domain" description="ABC3 transporter permease C-terminal" evidence="9">
    <location>
        <begin position="302"/>
        <end position="410"/>
    </location>
</feature>
<dbReference type="EMBL" id="CAMXCT030000001">
    <property type="protein sequence ID" value="CAL4759004.1"/>
    <property type="molecule type" value="Genomic_DNA"/>
</dbReference>
<feature type="transmembrane region" description="Helical" evidence="8">
    <location>
        <begin position="337"/>
        <end position="370"/>
    </location>
</feature>
<dbReference type="EMBL" id="CAMXCT010000001">
    <property type="protein sequence ID" value="CAI3971692.1"/>
    <property type="molecule type" value="Genomic_DNA"/>
</dbReference>
<evidence type="ECO:0000313" key="11">
    <source>
        <dbReference type="EMBL" id="CAL1125067.1"/>
    </source>
</evidence>
<evidence type="ECO:0000259" key="9">
    <source>
        <dbReference type="Pfam" id="PF02687"/>
    </source>
</evidence>
<dbReference type="Proteomes" id="UP001152797">
    <property type="component" value="Unassembled WGS sequence"/>
</dbReference>
<name>A0A9P1FF93_9DINO</name>
<dbReference type="AlphaFoldDB" id="A0A9P1FF93"/>
<dbReference type="GO" id="GO:0005886">
    <property type="term" value="C:plasma membrane"/>
    <property type="evidence" value="ECO:0007669"/>
    <property type="project" value="UniProtKB-SubCell"/>
</dbReference>
<feature type="transmembrane region" description="Helical" evidence="8">
    <location>
        <begin position="390"/>
        <end position="413"/>
    </location>
</feature>
<keyword evidence="13" id="KW-1185">Reference proteome</keyword>
<evidence type="ECO:0000256" key="7">
    <source>
        <dbReference type="SAM" id="MobiDB-lite"/>
    </source>
</evidence>
<organism evidence="10">
    <name type="scientific">Cladocopium goreaui</name>
    <dbReference type="NCBI Taxonomy" id="2562237"/>
    <lineage>
        <taxon>Eukaryota</taxon>
        <taxon>Sar</taxon>
        <taxon>Alveolata</taxon>
        <taxon>Dinophyceae</taxon>
        <taxon>Suessiales</taxon>
        <taxon>Symbiodiniaceae</taxon>
        <taxon>Cladocopium</taxon>
    </lineage>
</organism>
<evidence type="ECO:0000313" key="13">
    <source>
        <dbReference type="Proteomes" id="UP001152797"/>
    </source>
</evidence>
<feature type="compositionally biased region" description="Low complexity" evidence="7">
    <location>
        <begin position="798"/>
        <end position="810"/>
    </location>
</feature>
<feature type="transmembrane region" description="Helical" evidence="8">
    <location>
        <begin position="829"/>
        <end position="850"/>
    </location>
</feature>
<evidence type="ECO:0000256" key="5">
    <source>
        <dbReference type="ARBA" id="ARBA00023136"/>
    </source>
</evidence>
<evidence type="ECO:0000313" key="10">
    <source>
        <dbReference type="EMBL" id="CAI3971692.1"/>
    </source>
</evidence>
<accession>A0A9P1FF93</accession>
<evidence type="ECO:0000313" key="12">
    <source>
        <dbReference type="EMBL" id="CAL4759004.1"/>
    </source>
</evidence>
<dbReference type="PANTHER" id="PTHR30572:SF4">
    <property type="entry name" value="ABC TRANSPORTER PERMEASE YTRF"/>
    <property type="match status" value="1"/>
</dbReference>
<dbReference type="InterPro" id="IPR050250">
    <property type="entry name" value="Macrolide_Exporter_MacB"/>
</dbReference>
<keyword evidence="4 8" id="KW-1133">Transmembrane helix</keyword>
<evidence type="ECO:0000256" key="6">
    <source>
        <dbReference type="ARBA" id="ARBA00038076"/>
    </source>
</evidence>
<comment type="similarity">
    <text evidence="6">Belongs to the ABC-4 integral membrane protein family.</text>
</comment>
<keyword evidence="2" id="KW-1003">Cell membrane</keyword>
<dbReference type="Pfam" id="PF02687">
    <property type="entry name" value="FtsX"/>
    <property type="match status" value="1"/>
</dbReference>
<keyword evidence="3 8" id="KW-0812">Transmembrane</keyword>
<evidence type="ECO:0000256" key="4">
    <source>
        <dbReference type="ARBA" id="ARBA00022989"/>
    </source>
</evidence>
<evidence type="ECO:0000256" key="8">
    <source>
        <dbReference type="SAM" id="Phobius"/>
    </source>
</evidence>
<protein>
    <submittedName>
        <fullName evidence="12">Uncharacterized ABC transporter permease MJ1507</fullName>
    </submittedName>
</protein>